<dbReference type="GO" id="GO:0005737">
    <property type="term" value="C:cytoplasm"/>
    <property type="evidence" value="ECO:0007669"/>
    <property type="project" value="TreeGrafter"/>
</dbReference>
<dbReference type="PANTHER" id="PTHR45809:SF3">
    <property type="entry name" value="VIRAL IAP-ASSOCIATED FACTOR HOMOLOG"/>
    <property type="match status" value="1"/>
</dbReference>
<keyword evidence="3" id="KW-1185">Reference proteome</keyword>
<evidence type="ECO:0000313" key="2">
    <source>
        <dbReference type="EMBL" id="KAE8701787.1"/>
    </source>
</evidence>
<dbReference type="PANTHER" id="PTHR45809">
    <property type="entry name" value="VIRAL IAP-ASSOCIATED FACTOR HOMOLOG"/>
    <property type="match status" value="1"/>
</dbReference>
<evidence type="ECO:0000313" key="3">
    <source>
        <dbReference type="Proteomes" id="UP000436088"/>
    </source>
</evidence>
<dbReference type="SUPFAM" id="SSF52833">
    <property type="entry name" value="Thioredoxin-like"/>
    <property type="match status" value="1"/>
</dbReference>
<comment type="caution">
    <text evidence="2">The sequence shown here is derived from an EMBL/GenBank/DDBJ whole genome shotgun (WGS) entry which is preliminary data.</text>
</comment>
<organism evidence="2 3">
    <name type="scientific">Hibiscus syriacus</name>
    <name type="common">Rose of Sharon</name>
    <dbReference type="NCBI Taxonomy" id="106335"/>
    <lineage>
        <taxon>Eukaryota</taxon>
        <taxon>Viridiplantae</taxon>
        <taxon>Streptophyta</taxon>
        <taxon>Embryophyta</taxon>
        <taxon>Tracheophyta</taxon>
        <taxon>Spermatophyta</taxon>
        <taxon>Magnoliopsida</taxon>
        <taxon>eudicotyledons</taxon>
        <taxon>Gunneridae</taxon>
        <taxon>Pentapetalae</taxon>
        <taxon>rosids</taxon>
        <taxon>malvids</taxon>
        <taxon>Malvales</taxon>
        <taxon>Malvaceae</taxon>
        <taxon>Malvoideae</taxon>
        <taxon>Hibiscus</taxon>
    </lineage>
</organism>
<reference evidence="2" key="1">
    <citation type="submission" date="2019-09" db="EMBL/GenBank/DDBJ databases">
        <title>Draft genome information of white flower Hibiscus syriacus.</title>
        <authorList>
            <person name="Kim Y.-M."/>
        </authorList>
    </citation>
    <scope>NUCLEOTIDE SEQUENCE [LARGE SCALE GENOMIC DNA]</scope>
    <source>
        <strain evidence="2">YM2019G1</strain>
    </source>
</reference>
<dbReference type="AlphaFoldDB" id="A0A6A3ADF2"/>
<dbReference type="InterPro" id="IPR051498">
    <property type="entry name" value="Phosducin-like_chap/apop_reg"/>
</dbReference>
<dbReference type="EMBL" id="VEPZ02001014">
    <property type="protein sequence ID" value="KAE8701787.1"/>
    <property type="molecule type" value="Genomic_DNA"/>
</dbReference>
<dbReference type="GO" id="GO:0006457">
    <property type="term" value="P:protein folding"/>
    <property type="evidence" value="ECO:0007669"/>
    <property type="project" value="TreeGrafter"/>
</dbReference>
<protein>
    <submittedName>
        <fullName evidence="2">Thioredoxin superfamily protein isoform 2</fullName>
    </submittedName>
</protein>
<gene>
    <name evidence="2" type="ORF">F3Y22_tig00110505pilonHSYRG00161</name>
</gene>
<comment type="similarity">
    <text evidence="1">Belongs to the phosducin family.</text>
</comment>
<dbReference type="Gene3D" id="3.40.30.10">
    <property type="entry name" value="Glutaredoxin"/>
    <property type="match status" value="1"/>
</dbReference>
<name>A0A6A3ADF2_HIBSY</name>
<proteinExistence type="inferred from homology"/>
<dbReference type="Proteomes" id="UP000436088">
    <property type="component" value="Unassembled WGS sequence"/>
</dbReference>
<evidence type="ECO:0000256" key="1">
    <source>
        <dbReference type="ARBA" id="ARBA00009686"/>
    </source>
</evidence>
<sequence length="136" mass="15142">MCSGYINNCCSFLRFPECGVLLRCLEELAVKYPATKFVKIISTECIPNYPDRNLPTLLVYNSGAVKANYIGLYSFGRRCTPEGVALVLCQSEPVLNNGQSVGDQSQKAVLEGVRRRFIEKVVTEHEDQDDRGSSND</sequence>
<accession>A0A6A3ADF2</accession>
<dbReference type="InterPro" id="IPR036249">
    <property type="entry name" value="Thioredoxin-like_sf"/>
</dbReference>